<keyword evidence="8 10" id="KW-1133">Transmembrane helix</keyword>
<evidence type="ECO:0000256" key="2">
    <source>
        <dbReference type="ARBA" id="ARBA00004651"/>
    </source>
</evidence>
<dbReference type="AlphaFoldDB" id="A0A8C5D9T5"/>
<keyword evidence="6 10" id="KW-0812">Transmembrane</keyword>
<keyword evidence="12" id="KW-1185">Reference proteome</keyword>
<dbReference type="GO" id="GO:0005923">
    <property type="term" value="C:bicellular tight junction"/>
    <property type="evidence" value="ECO:0007669"/>
    <property type="project" value="UniProtKB-SubCell"/>
</dbReference>
<comment type="subcellular location">
    <subcellularLocation>
        <location evidence="1">Cell junction</location>
        <location evidence="1">Tight junction</location>
    </subcellularLocation>
    <subcellularLocation>
        <location evidence="2">Cell membrane</location>
        <topology evidence="2">Multi-pass membrane protein</topology>
    </subcellularLocation>
</comment>
<keyword evidence="4" id="KW-0796">Tight junction</keyword>
<comment type="similarity">
    <text evidence="3">Belongs to the claudin family.</text>
</comment>
<evidence type="ECO:0000256" key="5">
    <source>
        <dbReference type="ARBA" id="ARBA00022475"/>
    </source>
</evidence>
<evidence type="ECO:0000256" key="10">
    <source>
        <dbReference type="SAM" id="Phobius"/>
    </source>
</evidence>
<reference evidence="11" key="3">
    <citation type="submission" date="2025-09" db="UniProtKB">
        <authorList>
            <consortium name="Ensembl"/>
        </authorList>
    </citation>
    <scope>IDENTIFICATION</scope>
</reference>
<dbReference type="GO" id="GO:0005198">
    <property type="term" value="F:structural molecule activity"/>
    <property type="evidence" value="ECO:0007669"/>
    <property type="project" value="InterPro"/>
</dbReference>
<feature type="transmembrane region" description="Helical" evidence="10">
    <location>
        <begin position="21"/>
        <end position="44"/>
    </location>
</feature>
<evidence type="ECO:0000313" key="11">
    <source>
        <dbReference type="Ensembl" id="ENSGWIP00000002800.1"/>
    </source>
</evidence>
<dbReference type="InterPro" id="IPR006187">
    <property type="entry name" value="Claudin"/>
</dbReference>
<evidence type="ECO:0000256" key="3">
    <source>
        <dbReference type="ARBA" id="ARBA00008295"/>
    </source>
</evidence>
<dbReference type="PRINTS" id="PR01077">
    <property type="entry name" value="CLAUDIN"/>
</dbReference>
<dbReference type="Gene3D" id="1.20.140.150">
    <property type="match status" value="1"/>
</dbReference>
<keyword evidence="5" id="KW-1003">Cell membrane</keyword>
<organism evidence="11 12">
    <name type="scientific">Gouania willdenowi</name>
    <name type="common">Blunt-snouted clingfish</name>
    <name type="synonym">Lepadogaster willdenowi</name>
    <dbReference type="NCBI Taxonomy" id="441366"/>
    <lineage>
        <taxon>Eukaryota</taxon>
        <taxon>Metazoa</taxon>
        <taxon>Chordata</taxon>
        <taxon>Craniata</taxon>
        <taxon>Vertebrata</taxon>
        <taxon>Euteleostomi</taxon>
        <taxon>Actinopterygii</taxon>
        <taxon>Neopterygii</taxon>
        <taxon>Teleostei</taxon>
        <taxon>Neoteleostei</taxon>
        <taxon>Acanthomorphata</taxon>
        <taxon>Ovalentaria</taxon>
        <taxon>Blenniimorphae</taxon>
        <taxon>Blenniiformes</taxon>
        <taxon>Gobiesocoidei</taxon>
        <taxon>Gobiesocidae</taxon>
        <taxon>Gobiesocinae</taxon>
        <taxon>Gouania</taxon>
    </lineage>
</organism>
<reference evidence="11" key="1">
    <citation type="submission" date="2020-06" db="EMBL/GenBank/DDBJ databases">
        <authorList>
            <consortium name="Wellcome Sanger Institute Data Sharing"/>
        </authorList>
    </citation>
    <scope>NUCLEOTIDE SEQUENCE [LARGE SCALE GENOMIC DNA]</scope>
</reference>
<evidence type="ECO:0000256" key="7">
    <source>
        <dbReference type="ARBA" id="ARBA00022949"/>
    </source>
</evidence>
<sequence>MQCKKHTSSITMTVDIQAGRALTLISIILGILAFIVALLGGGAVNCCGEPEPTVSRSSSSSRKKSLVGGILCILAGVLCLISVGWSAAATSFLSNDPLVASALRRDVGTSIYIGLASSTLLLLGGVLMCFVCRTKKRFEPSYYYMPYNFGSFSDNSTRTATLRTDGLRTNTPLMFHYPTQRKMYEYAAQMQPYNPPDSSVAGMYNQPLGYK</sequence>
<reference evidence="11" key="2">
    <citation type="submission" date="2025-08" db="UniProtKB">
        <authorList>
            <consortium name="Ensembl"/>
        </authorList>
    </citation>
    <scope>IDENTIFICATION</scope>
</reference>
<evidence type="ECO:0000256" key="6">
    <source>
        <dbReference type="ARBA" id="ARBA00022692"/>
    </source>
</evidence>
<protein>
    <submittedName>
        <fullName evidence="11">Claudin-4-like</fullName>
    </submittedName>
</protein>
<accession>A0A8C5D9T5</accession>
<evidence type="ECO:0000256" key="1">
    <source>
        <dbReference type="ARBA" id="ARBA00004435"/>
    </source>
</evidence>
<dbReference type="InterPro" id="IPR004031">
    <property type="entry name" value="PMP22/EMP/MP20/Claudin"/>
</dbReference>
<gene>
    <name evidence="11" type="primary">LOC114475931</name>
</gene>
<dbReference type="GO" id="GO:0005886">
    <property type="term" value="C:plasma membrane"/>
    <property type="evidence" value="ECO:0007669"/>
    <property type="project" value="UniProtKB-SubCell"/>
</dbReference>
<evidence type="ECO:0000256" key="8">
    <source>
        <dbReference type="ARBA" id="ARBA00022989"/>
    </source>
</evidence>
<dbReference type="Pfam" id="PF00822">
    <property type="entry name" value="PMP22_Claudin"/>
    <property type="match status" value="1"/>
</dbReference>
<evidence type="ECO:0000256" key="4">
    <source>
        <dbReference type="ARBA" id="ARBA00022427"/>
    </source>
</evidence>
<feature type="transmembrane region" description="Helical" evidence="10">
    <location>
        <begin position="65"/>
        <end position="89"/>
    </location>
</feature>
<proteinExistence type="inferred from homology"/>
<evidence type="ECO:0000313" key="12">
    <source>
        <dbReference type="Proteomes" id="UP000694680"/>
    </source>
</evidence>
<dbReference type="Proteomes" id="UP000694680">
    <property type="component" value="Chromosome 14"/>
</dbReference>
<dbReference type="Ensembl" id="ENSGWIT00000003028.1">
    <property type="protein sequence ID" value="ENSGWIP00000002800.1"/>
    <property type="gene ID" value="ENSGWIG00000001521.1"/>
</dbReference>
<feature type="transmembrane region" description="Helical" evidence="10">
    <location>
        <begin position="109"/>
        <end position="132"/>
    </location>
</feature>
<name>A0A8C5D9T5_GOUWI</name>
<keyword evidence="9 10" id="KW-0472">Membrane</keyword>
<evidence type="ECO:0000256" key="9">
    <source>
        <dbReference type="ARBA" id="ARBA00023136"/>
    </source>
</evidence>
<keyword evidence="7" id="KW-0965">Cell junction</keyword>
<dbReference type="PANTHER" id="PTHR12002">
    <property type="entry name" value="CLAUDIN"/>
    <property type="match status" value="1"/>
</dbReference>